<gene>
    <name evidence="2" type="ORF">GLOIN_2v1504207</name>
</gene>
<dbReference type="GO" id="GO:0004649">
    <property type="term" value="F:poly(ADP-ribose) glycohydrolase activity"/>
    <property type="evidence" value="ECO:0007669"/>
    <property type="project" value="InterPro"/>
</dbReference>
<dbReference type="Proteomes" id="UP000018888">
    <property type="component" value="Unassembled WGS sequence"/>
</dbReference>
<name>A0A2P4QVH3_RHIID</name>
<dbReference type="AlphaFoldDB" id="A0A2P4QVH3"/>
<protein>
    <recommendedName>
        <fullName evidence="1">PARG catalytic Macro domain-containing protein</fullName>
    </recommendedName>
</protein>
<dbReference type="EMBL" id="AUPC02000009">
    <property type="protein sequence ID" value="POG81663.1"/>
    <property type="molecule type" value="Genomic_DNA"/>
</dbReference>
<dbReference type="Pfam" id="PF05028">
    <property type="entry name" value="PARG_cat_C"/>
    <property type="match status" value="1"/>
</dbReference>
<dbReference type="GO" id="GO:1990966">
    <property type="term" value="P:ATP generation from poly-ADP-D-ribose"/>
    <property type="evidence" value="ECO:0007669"/>
    <property type="project" value="TreeGrafter"/>
</dbReference>
<evidence type="ECO:0000313" key="2">
    <source>
        <dbReference type="EMBL" id="POG81663.1"/>
    </source>
</evidence>
<dbReference type="PANTHER" id="PTHR12837:SF0">
    <property type="entry name" value="POLY(ADP-RIBOSE) GLYCOHYDROLASE"/>
    <property type="match status" value="1"/>
</dbReference>
<dbReference type="GO" id="GO:0005975">
    <property type="term" value="P:carbohydrate metabolic process"/>
    <property type="evidence" value="ECO:0007669"/>
    <property type="project" value="InterPro"/>
</dbReference>
<accession>A0A2P4QVH3</accession>
<evidence type="ECO:0000313" key="3">
    <source>
        <dbReference type="Proteomes" id="UP000018888"/>
    </source>
</evidence>
<dbReference type="PANTHER" id="PTHR12837">
    <property type="entry name" value="POLY ADP-RIBOSE GLYCOHYDROLASE"/>
    <property type="match status" value="1"/>
</dbReference>
<proteinExistence type="predicted"/>
<sequence>MPPIYSFIYLFNPSGDTKIINLFTVGNYYSEPNVPFNDLYKRYHFSIFSPHLFHFIMELRQIIKVIKNHLTHHESFIANELVKQNPPKWYCKNKKLIYEMATPEGADSFHGKLEYTRWEEFPLPKSFKGESDNPQGGKEMKIEVKNDVFDYSSPEDNNTVNWYINFADKHVFGYYGGNLFAQDESQCLEHPVLCSLRDYLVKGDQESCFTTARPILTKDSISSSFISTPILVRGVERKVQVKTDVNKNEKRPFGLYGNQFAHASPEAIKLATTIYDKRIDPKTGNPYYSNIIAIEAPKHGHGKYTFNTIKRILATGYSGFLAAKFESLVEKGILERNHEENQEHTKININEEESVPKPRVIIHTGNWGCGAYGGNITIMSCLQIAAAHLAGIDKIVYHAMGNQDEFNSGLQIYNELIKDVEGDVKIDDFIKNVELKDFQWGLSNGT</sequence>
<dbReference type="VEuPathDB" id="FungiDB:RhiirFUN_000657"/>
<evidence type="ECO:0000259" key="1">
    <source>
        <dbReference type="Pfam" id="PF05028"/>
    </source>
</evidence>
<reference evidence="2 3" key="1">
    <citation type="journal article" date="2013" name="Proc. Natl. Acad. Sci. U.S.A.">
        <title>Genome of an arbuscular mycorrhizal fungus provides insight into the oldest plant symbiosis.</title>
        <authorList>
            <person name="Tisserant E."/>
            <person name="Malbreil M."/>
            <person name="Kuo A."/>
            <person name="Kohler A."/>
            <person name="Symeonidi A."/>
            <person name="Balestrini R."/>
            <person name="Charron P."/>
            <person name="Duensing N."/>
            <person name="Frei Dit Frey N."/>
            <person name="Gianinazzi-Pearson V."/>
            <person name="Gilbert L.B."/>
            <person name="Handa Y."/>
            <person name="Herr J.R."/>
            <person name="Hijri M."/>
            <person name="Koul R."/>
            <person name="Kawaguchi M."/>
            <person name="Krajinski F."/>
            <person name="Lammers P.J."/>
            <person name="Masclaux F.G."/>
            <person name="Murat C."/>
            <person name="Morin E."/>
            <person name="Ndikumana S."/>
            <person name="Pagni M."/>
            <person name="Petitpierre D."/>
            <person name="Requena N."/>
            <person name="Rosikiewicz P."/>
            <person name="Riley R."/>
            <person name="Saito K."/>
            <person name="San Clemente H."/>
            <person name="Shapiro H."/>
            <person name="van Tuinen D."/>
            <person name="Becard G."/>
            <person name="Bonfante P."/>
            <person name="Paszkowski U."/>
            <person name="Shachar-Hill Y.Y."/>
            <person name="Tuskan G.A."/>
            <person name="Young P.W."/>
            <person name="Sanders I.R."/>
            <person name="Henrissat B."/>
            <person name="Rensing S.A."/>
            <person name="Grigoriev I.V."/>
            <person name="Corradi N."/>
            <person name="Roux C."/>
            <person name="Martin F."/>
        </authorList>
    </citation>
    <scope>NUCLEOTIDE SEQUENCE [LARGE SCALE GENOMIC DNA]</scope>
    <source>
        <strain evidence="2 3">DAOM 197198</strain>
    </source>
</reference>
<dbReference type="InterPro" id="IPR007724">
    <property type="entry name" value="Poly_GlycHdrlase"/>
</dbReference>
<dbReference type="GO" id="GO:0009225">
    <property type="term" value="P:nucleotide-sugar metabolic process"/>
    <property type="evidence" value="ECO:0007669"/>
    <property type="project" value="TreeGrafter"/>
</dbReference>
<comment type="caution">
    <text evidence="2">The sequence shown here is derived from an EMBL/GenBank/DDBJ whole genome shotgun (WGS) entry which is preliminary data.</text>
</comment>
<organism evidence="2 3">
    <name type="scientific">Rhizophagus irregularis (strain DAOM 181602 / DAOM 197198 / MUCL 43194)</name>
    <name type="common">Arbuscular mycorrhizal fungus</name>
    <name type="synonym">Glomus intraradices</name>
    <dbReference type="NCBI Taxonomy" id="747089"/>
    <lineage>
        <taxon>Eukaryota</taxon>
        <taxon>Fungi</taxon>
        <taxon>Fungi incertae sedis</taxon>
        <taxon>Mucoromycota</taxon>
        <taxon>Glomeromycotina</taxon>
        <taxon>Glomeromycetes</taxon>
        <taxon>Glomerales</taxon>
        <taxon>Glomeraceae</taxon>
        <taxon>Rhizophagus</taxon>
    </lineage>
</organism>
<dbReference type="GO" id="GO:0005737">
    <property type="term" value="C:cytoplasm"/>
    <property type="evidence" value="ECO:0007669"/>
    <property type="project" value="TreeGrafter"/>
</dbReference>
<dbReference type="GO" id="GO:0005634">
    <property type="term" value="C:nucleus"/>
    <property type="evidence" value="ECO:0007669"/>
    <property type="project" value="TreeGrafter"/>
</dbReference>
<reference evidence="2 3" key="2">
    <citation type="journal article" date="2018" name="New Phytol.">
        <title>High intraspecific genome diversity in the model arbuscular mycorrhizal symbiont Rhizophagus irregularis.</title>
        <authorList>
            <person name="Chen E.C.H."/>
            <person name="Morin E."/>
            <person name="Beaudet D."/>
            <person name="Noel J."/>
            <person name="Yildirir G."/>
            <person name="Ndikumana S."/>
            <person name="Charron P."/>
            <person name="St-Onge C."/>
            <person name="Giorgi J."/>
            <person name="Kruger M."/>
            <person name="Marton T."/>
            <person name="Ropars J."/>
            <person name="Grigoriev I.V."/>
            <person name="Hainaut M."/>
            <person name="Henrissat B."/>
            <person name="Roux C."/>
            <person name="Martin F."/>
            <person name="Corradi N."/>
        </authorList>
    </citation>
    <scope>NUCLEOTIDE SEQUENCE [LARGE SCALE GENOMIC DNA]</scope>
    <source>
        <strain evidence="2 3">DAOM 197198</strain>
    </source>
</reference>
<feature type="domain" description="PARG catalytic Macro" evidence="1">
    <location>
        <begin position="271"/>
        <end position="404"/>
    </location>
</feature>
<keyword evidence="3" id="KW-1185">Reference proteome</keyword>
<dbReference type="GO" id="GO:0006282">
    <property type="term" value="P:regulation of DNA repair"/>
    <property type="evidence" value="ECO:0007669"/>
    <property type="project" value="InterPro"/>
</dbReference>
<dbReference type="InterPro" id="IPR046372">
    <property type="entry name" value="PARG_cat_C"/>
</dbReference>